<gene>
    <name evidence="6" type="ORF">SAMN02745129_1502</name>
</gene>
<dbReference type="RefSeq" id="WP_067657702.1">
    <property type="nucleotide sequence ID" value="NZ_FQXG01000002.1"/>
</dbReference>
<evidence type="ECO:0000259" key="4">
    <source>
        <dbReference type="Pfam" id="PF01464"/>
    </source>
</evidence>
<feature type="domain" description="Lytic transglycosylase superhelical linker" evidence="5">
    <location>
        <begin position="402"/>
        <end position="468"/>
    </location>
</feature>
<evidence type="ECO:0000256" key="2">
    <source>
        <dbReference type="ARBA" id="ARBA00022729"/>
    </source>
</evidence>
<name>A0A1M5R712_9GAMM</name>
<dbReference type="GO" id="GO:0042597">
    <property type="term" value="C:periplasmic space"/>
    <property type="evidence" value="ECO:0007669"/>
    <property type="project" value="InterPro"/>
</dbReference>
<feature type="chain" id="PRO_5009913391" evidence="3">
    <location>
        <begin position="24"/>
        <end position="640"/>
    </location>
</feature>
<dbReference type="Gene3D" id="1.25.20.10">
    <property type="entry name" value="Bacterial muramidases"/>
    <property type="match status" value="1"/>
</dbReference>
<dbReference type="OrthoDB" id="92254at2"/>
<dbReference type="InterPro" id="IPR008939">
    <property type="entry name" value="Lytic_TGlycosylase_superhlx_U"/>
</dbReference>
<dbReference type="InterPro" id="IPR000189">
    <property type="entry name" value="Transglyc_AS"/>
</dbReference>
<dbReference type="PANTHER" id="PTHR37423:SF5">
    <property type="entry name" value="SOLUBLE LYTIC MUREIN TRANSGLYCOSYLASE"/>
    <property type="match status" value="1"/>
</dbReference>
<evidence type="ECO:0000256" key="3">
    <source>
        <dbReference type="SAM" id="SignalP"/>
    </source>
</evidence>
<dbReference type="CDD" id="cd13401">
    <property type="entry name" value="Slt70-like"/>
    <property type="match status" value="1"/>
</dbReference>
<dbReference type="Pfam" id="PF14718">
    <property type="entry name" value="SLT_L"/>
    <property type="match status" value="1"/>
</dbReference>
<dbReference type="InterPro" id="IPR023346">
    <property type="entry name" value="Lysozyme-like_dom_sf"/>
</dbReference>
<dbReference type="Proteomes" id="UP000184268">
    <property type="component" value="Unassembled WGS sequence"/>
</dbReference>
<protein>
    <submittedName>
        <fullName evidence="6">Soluble lytic murein transglycosylase</fullName>
    </submittedName>
</protein>
<feature type="signal peptide" evidence="3">
    <location>
        <begin position="1"/>
        <end position="23"/>
    </location>
</feature>
<proteinExistence type="inferred from homology"/>
<dbReference type="InterPro" id="IPR012289">
    <property type="entry name" value="Lytic_TGlycosylase_superhlx_L"/>
</dbReference>
<dbReference type="Pfam" id="PF01464">
    <property type="entry name" value="SLT"/>
    <property type="match status" value="1"/>
</dbReference>
<comment type="similarity">
    <text evidence="1">Belongs to the transglycosylase Slt family.</text>
</comment>
<dbReference type="EMBL" id="FQXG01000002">
    <property type="protein sequence ID" value="SHH21850.1"/>
    <property type="molecule type" value="Genomic_DNA"/>
</dbReference>
<accession>A0A1M5R712</accession>
<dbReference type="SUPFAM" id="SSF53955">
    <property type="entry name" value="Lysozyme-like"/>
    <property type="match status" value="1"/>
</dbReference>
<feature type="domain" description="Transglycosylase SLT" evidence="4">
    <location>
        <begin position="480"/>
        <end position="590"/>
    </location>
</feature>
<keyword evidence="2 3" id="KW-0732">Signal</keyword>
<keyword evidence="7" id="KW-1185">Reference proteome</keyword>
<dbReference type="GO" id="GO:0000270">
    <property type="term" value="P:peptidoglycan metabolic process"/>
    <property type="evidence" value="ECO:0007669"/>
    <property type="project" value="InterPro"/>
</dbReference>
<dbReference type="AlphaFoldDB" id="A0A1M5R712"/>
<dbReference type="InterPro" id="IPR008258">
    <property type="entry name" value="Transglycosylase_SLT_dom_1"/>
</dbReference>
<dbReference type="Gene3D" id="1.10.530.10">
    <property type="match status" value="1"/>
</dbReference>
<dbReference type="Gene3D" id="1.10.1240.20">
    <property type="entry name" value="Lytic transglycosylase, superhelical linker domain"/>
    <property type="match status" value="1"/>
</dbReference>
<dbReference type="STRING" id="299255.SAMN02745129_1502"/>
<reference evidence="6 7" key="1">
    <citation type="submission" date="2016-11" db="EMBL/GenBank/DDBJ databases">
        <authorList>
            <person name="Jaros S."/>
            <person name="Januszkiewicz K."/>
            <person name="Wedrychowicz H."/>
        </authorList>
    </citation>
    <scope>NUCLEOTIDE SEQUENCE [LARGE SCALE GENOMIC DNA]</scope>
    <source>
        <strain evidence="6 7">DSM 16917</strain>
    </source>
</reference>
<dbReference type="InterPro" id="IPR037061">
    <property type="entry name" value="Lytic_TGlycoase_superhlx_L_sf"/>
</dbReference>
<dbReference type="GO" id="GO:0008933">
    <property type="term" value="F:peptidoglycan lytic transglycosylase activity"/>
    <property type="evidence" value="ECO:0007669"/>
    <property type="project" value="InterPro"/>
</dbReference>
<dbReference type="GO" id="GO:0004553">
    <property type="term" value="F:hydrolase activity, hydrolyzing O-glycosyl compounds"/>
    <property type="evidence" value="ECO:0007669"/>
    <property type="project" value="InterPro"/>
</dbReference>
<dbReference type="PROSITE" id="PS00922">
    <property type="entry name" value="TRANSGLYCOSYLASE"/>
    <property type="match status" value="1"/>
</dbReference>
<dbReference type="PANTHER" id="PTHR37423">
    <property type="entry name" value="SOLUBLE LYTIC MUREIN TRANSGLYCOSYLASE-RELATED"/>
    <property type="match status" value="1"/>
</dbReference>
<evidence type="ECO:0000259" key="5">
    <source>
        <dbReference type="Pfam" id="PF14718"/>
    </source>
</evidence>
<evidence type="ECO:0000256" key="1">
    <source>
        <dbReference type="ARBA" id="ARBA00007734"/>
    </source>
</evidence>
<dbReference type="SUPFAM" id="SSF48435">
    <property type="entry name" value="Bacterial muramidases"/>
    <property type="match status" value="1"/>
</dbReference>
<dbReference type="GO" id="GO:0016020">
    <property type="term" value="C:membrane"/>
    <property type="evidence" value="ECO:0007669"/>
    <property type="project" value="InterPro"/>
</dbReference>
<evidence type="ECO:0000313" key="6">
    <source>
        <dbReference type="EMBL" id="SHH21850.1"/>
    </source>
</evidence>
<evidence type="ECO:0000313" key="7">
    <source>
        <dbReference type="Proteomes" id="UP000184268"/>
    </source>
</evidence>
<dbReference type="Pfam" id="PF00760">
    <property type="entry name" value="Cucumo_coat"/>
    <property type="match status" value="1"/>
</dbReference>
<sequence>MAWGRTVSRLLAAIAALTTVQLAASEVDGQLKAQREQYQQARTALKQGKLPSYRTLRQQLDDYPLAPYLDYHYERAKLPHVSPEHAQQVLDALAQTPLQTQYKHYYLLARGQRRDWPEFLAISPEPPRSEALRCYYYRAQLSQGQDSLAWQGAEELWLTGKSRDKACDPLFKAWHKAGGRDDEMIWQRMILAHEARQGKLLRYLNSLLSERYRAQGDLLLRLYSHPHELRHRAPYTRSDAGRQIAALTIGRQARKSPRKAWKQWQAWDEDLGPYQTDAAHSLIYYSLLDNEWNPGLEKLLAQFPRDDLLVLRIRRAIFQADWHGSQRWLQDLTQTTQSKSEWQFWLGYSAQKLGDEQQAKGYWQPLAQNRNFYGFLAAQQLGMPYSLQNQLPEFTSQDRSTVSQLPATARLAELMWLEKTRDARAEIRWQMPQLSRPQQAALLEYTHQQQWAFLTVEGTIQAKMWDALPWRFPPAYQEHFAQYAEMRELDEALLQAVARRESALYPRARSSANAYGLMQLLPSTAKGTARKIGAAYRGQQDLYQPRRNIQLGSAYLQQLYTQYEGNRLLASAAYNAGPHRVSRWLKRSDGELDAPRFIATIPFRETREYVEAILSYQLIYASLDDRALPLMTESEQQRRY</sequence>
<organism evidence="6 7">
    <name type="scientific">Ferrimonas marina</name>
    <dbReference type="NCBI Taxonomy" id="299255"/>
    <lineage>
        <taxon>Bacteria</taxon>
        <taxon>Pseudomonadati</taxon>
        <taxon>Pseudomonadota</taxon>
        <taxon>Gammaproteobacteria</taxon>
        <taxon>Alteromonadales</taxon>
        <taxon>Ferrimonadaceae</taxon>
        <taxon>Ferrimonas</taxon>
    </lineage>
</organism>